<evidence type="ECO:0000313" key="1">
    <source>
        <dbReference type="EMBL" id="TYK23147.1"/>
    </source>
</evidence>
<sequence>MPTRHDNIISLNKIMLLYYIMEEILVNVGEIIYKHILAWDLFQDSICDPLTFIDDAFRASEDTTRTPIVSPSKEALKKVVDNPFLKGKQIASEEAGETHLP</sequence>
<dbReference type="Proteomes" id="UP000321947">
    <property type="component" value="Unassembled WGS sequence"/>
</dbReference>
<protein>
    <submittedName>
        <fullName evidence="1">Uncharacterized protein</fullName>
    </submittedName>
</protein>
<name>A0A5D3DHL4_CUCMM</name>
<dbReference type="EMBL" id="SSTD01004586">
    <property type="protein sequence ID" value="TYK23147.1"/>
    <property type="molecule type" value="Genomic_DNA"/>
</dbReference>
<comment type="caution">
    <text evidence="1">The sequence shown here is derived from an EMBL/GenBank/DDBJ whole genome shotgun (WGS) entry which is preliminary data.</text>
</comment>
<accession>A0A5D3DHL4</accession>
<reference evidence="1 2" key="1">
    <citation type="submission" date="2019-08" db="EMBL/GenBank/DDBJ databases">
        <title>Draft genome sequences of two oriental melons (Cucumis melo L. var makuwa).</title>
        <authorList>
            <person name="Kwon S.-Y."/>
        </authorList>
    </citation>
    <scope>NUCLEOTIDE SEQUENCE [LARGE SCALE GENOMIC DNA]</scope>
    <source>
        <strain evidence="2">cv. Chang Bougi</strain>
        <tissue evidence="1">Leaf</tissue>
    </source>
</reference>
<gene>
    <name evidence="1" type="ORF">E5676_scaffold142G001560</name>
</gene>
<organism evidence="1 2">
    <name type="scientific">Cucumis melo var. makuwa</name>
    <name type="common">Oriental melon</name>
    <dbReference type="NCBI Taxonomy" id="1194695"/>
    <lineage>
        <taxon>Eukaryota</taxon>
        <taxon>Viridiplantae</taxon>
        <taxon>Streptophyta</taxon>
        <taxon>Embryophyta</taxon>
        <taxon>Tracheophyta</taxon>
        <taxon>Spermatophyta</taxon>
        <taxon>Magnoliopsida</taxon>
        <taxon>eudicotyledons</taxon>
        <taxon>Gunneridae</taxon>
        <taxon>Pentapetalae</taxon>
        <taxon>rosids</taxon>
        <taxon>fabids</taxon>
        <taxon>Cucurbitales</taxon>
        <taxon>Cucurbitaceae</taxon>
        <taxon>Benincaseae</taxon>
        <taxon>Cucumis</taxon>
    </lineage>
</organism>
<dbReference type="AlphaFoldDB" id="A0A5D3DHL4"/>
<evidence type="ECO:0000313" key="2">
    <source>
        <dbReference type="Proteomes" id="UP000321947"/>
    </source>
</evidence>
<proteinExistence type="predicted"/>